<evidence type="ECO:0000313" key="2">
    <source>
        <dbReference type="EMBL" id="KAK3689776.1"/>
    </source>
</evidence>
<feature type="compositionally biased region" description="Polar residues" evidence="1">
    <location>
        <begin position="119"/>
        <end position="137"/>
    </location>
</feature>
<proteinExistence type="predicted"/>
<dbReference type="Proteomes" id="UP001270362">
    <property type="component" value="Unassembled WGS sequence"/>
</dbReference>
<feature type="region of interest" description="Disordered" evidence="1">
    <location>
        <begin position="240"/>
        <end position="263"/>
    </location>
</feature>
<protein>
    <submittedName>
        <fullName evidence="2">Uncharacterized protein</fullName>
    </submittedName>
</protein>
<feature type="compositionally biased region" description="Basic and acidic residues" evidence="1">
    <location>
        <begin position="109"/>
        <end position="118"/>
    </location>
</feature>
<dbReference type="AlphaFoldDB" id="A0AAE1CDQ6"/>
<feature type="compositionally biased region" description="Low complexity" evidence="1">
    <location>
        <begin position="42"/>
        <end position="51"/>
    </location>
</feature>
<feature type="compositionally biased region" description="Low complexity" evidence="1">
    <location>
        <begin position="1"/>
        <end position="18"/>
    </location>
</feature>
<organism evidence="2 3">
    <name type="scientific">Podospora appendiculata</name>
    <dbReference type="NCBI Taxonomy" id="314037"/>
    <lineage>
        <taxon>Eukaryota</taxon>
        <taxon>Fungi</taxon>
        <taxon>Dikarya</taxon>
        <taxon>Ascomycota</taxon>
        <taxon>Pezizomycotina</taxon>
        <taxon>Sordariomycetes</taxon>
        <taxon>Sordariomycetidae</taxon>
        <taxon>Sordariales</taxon>
        <taxon>Podosporaceae</taxon>
        <taxon>Podospora</taxon>
    </lineage>
</organism>
<feature type="compositionally biased region" description="Basic and acidic residues" evidence="1">
    <location>
        <begin position="65"/>
        <end position="89"/>
    </location>
</feature>
<reference evidence="2" key="1">
    <citation type="journal article" date="2023" name="Mol. Phylogenet. Evol.">
        <title>Genome-scale phylogeny and comparative genomics of the fungal order Sordariales.</title>
        <authorList>
            <person name="Hensen N."/>
            <person name="Bonometti L."/>
            <person name="Westerberg I."/>
            <person name="Brannstrom I.O."/>
            <person name="Guillou S."/>
            <person name="Cros-Aarteil S."/>
            <person name="Calhoun S."/>
            <person name="Haridas S."/>
            <person name="Kuo A."/>
            <person name="Mondo S."/>
            <person name="Pangilinan J."/>
            <person name="Riley R."/>
            <person name="LaButti K."/>
            <person name="Andreopoulos B."/>
            <person name="Lipzen A."/>
            <person name="Chen C."/>
            <person name="Yan M."/>
            <person name="Daum C."/>
            <person name="Ng V."/>
            <person name="Clum A."/>
            <person name="Steindorff A."/>
            <person name="Ohm R.A."/>
            <person name="Martin F."/>
            <person name="Silar P."/>
            <person name="Natvig D.O."/>
            <person name="Lalanne C."/>
            <person name="Gautier V."/>
            <person name="Ament-Velasquez S.L."/>
            <person name="Kruys A."/>
            <person name="Hutchinson M.I."/>
            <person name="Powell A.J."/>
            <person name="Barry K."/>
            <person name="Miller A.N."/>
            <person name="Grigoriev I.V."/>
            <person name="Debuchy R."/>
            <person name="Gladieux P."/>
            <person name="Hiltunen Thoren M."/>
            <person name="Johannesson H."/>
        </authorList>
    </citation>
    <scope>NUCLEOTIDE SEQUENCE</scope>
    <source>
        <strain evidence="2">CBS 314.62</strain>
    </source>
</reference>
<accession>A0AAE1CDQ6</accession>
<feature type="compositionally biased region" description="Basic and acidic residues" evidence="1">
    <location>
        <begin position="22"/>
        <end position="39"/>
    </location>
</feature>
<evidence type="ECO:0000256" key="1">
    <source>
        <dbReference type="SAM" id="MobiDB-lite"/>
    </source>
</evidence>
<name>A0AAE1CDQ6_9PEZI</name>
<dbReference type="EMBL" id="JAULSO010000002">
    <property type="protein sequence ID" value="KAK3689776.1"/>
    <property type="molecule type" value="Genomic_DNA"/>
</dbReference>
<reference evidence="2" key="2">
    <citation type="submission" date="2023-06" db="EMBL/GenBank/DDBJ databases">
        <authorList>
            <consortium name="Lawrence Berkeley National Laboratory"/>
            <person name="Haridas S."/>
            <person name="Hensen N."/>
            <person name="Bonometti L."/>
            <person name="Westerberg I."/>
            <person name="Brannstrom I.O."/>
            <person name="Guillou S."/>
            <person name="Cros-Aarteil S."/>
            <person name="Calhoun S."/>
            <person name="Kuo A."/>
            <person name="Mondo S."/>
            <person name="Pangilinan J."/>
            <person name="Riley R."/>
            <person name="Labutti K."/>
            <person name="Andreopoulos B."/>
            <person name="Lipzen A."/>
            <person name="Chen C."/>
            <person name="Yanf M."/>
            <person name="Daum C."/>
            <person name="Ng V."/>
            <person name="Clum A."/>
            <person name="Steindorff A."/>
            <person name="Ohm R."/>
            <person name="Martin F."/>
            <person name="Silar P."/>
            <person name="Natvig D."/>
            <person name="Lalanne C."/>
            <person name="Gautier V."/>
            <person name="Ament-Velasquez S.L."/>
            <person name="Kruys A."/>
            <person name="Hutchinson M.I."/>
            <person name="Powell A.J."/>
            <person name="Barry K."/>
            <person name="Miller A.N."/>
            <person name="Grigoriev I.V."/>
            <person name="Debuchy R."/>
            <person name="Gladieux P."/>
            <person name="Thoren M.H."/>
            <person name="Johannesson H."/>
        </authorList>
    </citation>
    <scope>NUCLEOTIDE SEQUENCE</scope>
    <source>
        <strain evidence="2">CBS 314.62</strain>
    </source>
</reference>
<evidence type="ECO:0000313" key="3">
    <source>
        <dbReference type="Proteomes" id="UP001270362"/>
    </source>
</evidence>
<feature type="compositionally biased region" description="Polar residues" evidence="1">
    <location>
        <begin position="90"/>
        <end position="102"/>
    </location>
</feature>
<gene>
    <name evidence="2" type="ORF">B0T22DRAFT_514486</name>
</gene>
<feature type="region of interest" description="Disordered" evidence="1">
    <location>
        <begin position="1"/>
        <end position="137"/>
    </location>
</feature>
<sequence length="281" mass="30482">MSSYGSSASYASSASYGSDCYESDRYDSDHGGSDHRGDNDSDSYTSSSSDGGSDRSDGLTAGGRSIDRPGSDSDDDGHYPDHLHTHHEMTGSSIASQASRDPTNGYYDRQARVNDEVHSTGSSGSYLDSYSQRHASGSQLGRYDYQRQNDSYQASSSSNARGYDTFTNRYDGEFFEPWGGIHGFMHSYGYKTYDIEGYEDAKSQMAKMRELHGYYTRPVDASLAPAAPSYQMQSFQNSSATPSFSYAQGSRYSSESTASTPLHSSGYVTAAQTSFGGQSSP</sequence>
<comment type="caution">
    <text evidence="2">The sequence shown here is derived from an EMBL/GenBank/DDBJ whole genome shotgun (WGS) entry which is preliminary data.</text>
</comment>
<keyword evidence="3" id="KW-1185">Reference proteome</keyword>